<sequence length="349" mass="38110">MISPSLLLLAGALLLGSSPNDHRHDQQAPLLKRFAYQEPHMGTEFRLVLYAKTEREADDAASAAFARVTELNALLSDYELESDISQLNRAAGGPPRKVSADLFAVVQRSNDFARLSDGAFDISAAPLIREWRRARTRHRLPDPRRLQEAQRLVGCAKIQLDQVRRAIRLPMEGMRLDVGGIAKGYTGDEVLKVLREKGITKAMIDAGGDIVVGDPPPGRPGWTIALQEVPGEPSESIVCHNLAIATSGDTSRFVELEGKRYSHIIDPRTGHALTSRLQVTVIAPSGTEADALASAVSVLGEEEGLALIDEREGVSCRIVNVSGQKSSESRSKWSKRLPITPNYRKKGEK</sequence>
<dbReference type="PANTHER" id="PTHR30040">
    <property type="entry name" value="THIAMINE BIOSYNTHESIS LIPOPROTEIN APBE"/>
    <property type="match status" value="1"/>
</dbReference>
<keyword evidence="6 10" id="KW-0274">FAD</keyword>
<dbReference type="EMBL" id="CP036279">
    <property type="protein sequence ID" value="QDU63599.1"/>
    <property type="molecule type" value="Genomic_DNA"/>
</dbReference>
<protein>
    <recommendedName>
        <fullName evidence="2 10">FAD:protein FMN transferase</fullName>
        <ecNumber evidence="1 10">2.7.1.180</ecNumber>
    </recommendedName>
    <alternativeName>
        <fullName evidence="8 10">Flavin transferase</fullName>
    </alternativeName>
</protein>
<evidence type="ECO:0000313" key="14">
    <source>
        <dbReference type="Proteomes" id="UP000317093"/>
    </source>
</evidence>
<dbReference type="PANTHER" id="PTHR30040:SF2">
    <property type="entry name" value="FAD:PROTEIN FMN TRANSFERASE"/>
    <property type="match status" value="1"/>
</dbReference>
<evidence type="ECO:0000256" key="12">
    <source>
        <dbReference type="SAM" id="MobiDB-lite"/>
    </source>
</evidence>
<name>A0A518B9F5_9BACT</name>
<evidence type="ECO:0000256" key="4">
    <source>
        <dbReference type="ARBA" id="ARBA00022679"/>
    </source>
</evidence>
<organism evidence="13 14">
    <name type="scientific">Kolteria novifilia</name>
    <dbReference type="NCBI Taxonomy" id="2527975"/>
    <lineage>
        <taxon>Bacteria</taxon>
        <taxon>Pseudomonadati</taxon>
        <taxon>Planctomycetota</taxon>
        <taxon>Planctomycetia</taxon>
        <taxon>Kolteriales</taxon>
        <taxon>Kolteriaceae</taxon>
        <taxon>Kolteria</taxon>
    </lineage>
</organism>
<dbReference type="RefSeq" id="WP_419192815.1">
    <property type="nucleotide sequence ID" value="NZ_CP036279.1"/>
</dbReference>
<dbReference type="InterPro" id="IPR024932">
    <property type="entry name" value="ApbE"/>
</dbReference>
<dbReference type="InterPro" id="IPR003374">
    <property type="entry name" value="ApbE-like_sf"/>
</dbReference>
<evidence type="ECO:0000256" key="1">
    <source>
        <dbReference type="ARBA" id="ARBA00011955"/>
    </source>
</evidence>
<evidence type="ECO:0000256" key="9">
    <source>
        <dbReference type="ARBA" id="ARBA00048540"/>
    </source>
</evidence>
<evidence type="ECO:0000256" key="11">
    <source>
        <dbReference type="PIRSR" id="PIRSR006268-2"/>
    </source>
</evidence>
<accession>A0A518B9F5</accession>
<feature type="binding site" evidence="11">
    <location>
        <position position="290"/>
    </location>
    <ligand>
        <name>Mg(2+)</name>
        <dbReference type="ChEBI" id="CHEBI:18420"/>
    </ligand>
</feature>
<evidence type="ECO:0000256" key="3">
    <source>
        <dbReference type="ARBA" id="ARBA00022630"/>
    </source>
</evidence>
<evidence type="ECO:0000256" key="5">
    <source>
        <dbReference type="ARBA" id="ARBA00022723"/>
    </source>
</evidence>
<dbReference type="KEGG" id="knv:Pan216_44800"/>
<keyword evidence="3 10" id="KW-0285">Flavoprotein</keyword>
<keyword evidence="5 10" id="KW-0479">Metal-binding</keyword>
<dbReference type="EC" id="2.7.1.180" evidence="1 10"/>
<feature type="binding site" evidence="11">
    <location>
        <position position="180"/>
    </location>
    <ligand>
        <name>Mg(2+)</name>
        <dbReference type="ChEBI" id="CHEBI:18420"/>
    </ligand>
</feature>
<dbReference type="SUPFAM" id="SSF143631">
    <property type="entry name" value="ApbE-like"/>
    <property type="match status" value="1"/>
</dbReference>
<dbReference type="GO" id="GO:0046872">
    <property type="term" value="F:metal ion binding"/>
    <property type="evidence" value="ECO:0007669"/>
    <property type="project" value="UniProtKB-UniRule"/>
</dbReference>
<evidence type="ECO:0000256" key="2">
    <source>
        <dbReference type="ARBA" id="ARBA00016337"/>
    </source>
</evidence>
<evidence type="ECO:0000256" key="6">
    <source>
        <dbReference type="ARBA" id="ARBA00022827"/>
    </source>
</evidence>
<keyword evidence="14" id="KW-1185">Reference proteome</keyword>
<feature type="binding site" evidence="11">
    <location>
        <position position="294"/>
    </location>
    <ligand>
        <name>Mg(2+)</name>
        <dbReference type="ChEBI" id="CHEBI:18420"/>
    </ligand>
</feature>
<dbReference type="Pfam" id="PF02424">
    <property type="entry name" value="ApbE"/>
    <property type="match status" value="1"/>
</dbReference>
<dbReference type="Proteomes" id="UP000317093">
    <property type="component" value="Chromosome"/>
</dbReference>
<dbReference type="Gene3D" id="3.10.520.10">
    <property type="entry name" value="ApbE-like domains"/>
    <property type="match status" value="1"/>
</dbReference>
<feature type="region of interest" description="Disordered" evidence="12">
    <location>
        <begin position="321"/>
        <end position="349"/>
    </location>
</feature>
<keyword evidence="7 10" id="KW-0460">Magnesium</keyword>
<comment type="similarity">
    <text evidence="10">Belongs to the ApbE family.</text>
</comment>
<comment type="cofactor">
    <cofactor evidence="11">
        <name>Mg(2+)</name>
        <dbReference type="ChEBI" id="CHEBI:18420"/>
    </cofactor>
    <cofactor evidence="11">
        <name>Mn(2+)</name>
        <dbReference type="ChEBI" id="CHEBI:29035"/>
    </cofactor>
    <text evidence="11">Magnesium. Can also use manganese.</text>
</comment>
<evidence type="ECO:0000256" key="10">
    <source>
        <dbReference type="PIRNR" id="PIRNR006268"/>
    </source>
</evidence>
<keyword evidence="13" id="KW-0449">Lipoprotein</keyword>
<gene>
    <name evidence="13" type="primary">apbE_4</name>
    <name evidence="13" type="ORF">Pan216_44800</name>
</gene>
<keyword evidence="4 10" id="KW-0808">Transferase</keyword>
<evidence type="ECO:0000256" key="7">
    <source>
        <dbReference type="ARBA" id="ARBA00022842"/>
    </source>
</evidence>
<evidence type="ECO:0000256" key="8">
    <source>
        <dbReference type="ARBA" id="ARBA00031306"/>
    </source>
</evidence>
<reference evidence="13 14" key="1">
    <citation type="submission" date="2019-02" db="EMBL/GenBank/DDBJ databases">
        <title>Deep-cultivation of Planctomycetes and their phenomic and genomic characterization uncovers novel biology.</title>
        <authorList>
            <person name="Wiegand S."/>
            <person name="Jogler M."/>
            <person name="Boedeker C."/>
            <person name="Pinto D."/>
            <person name="Vollmers J."/>
            <person name="Rivas-Marin E."/>
            <person name="Kohn T."/>
            <person name="Peeters S.H."/>
            <person name="Heuer A."/>
            <person name="Rast P."/>
            <person name="Oberbeckmann S."/>
            <person name="Bunk B."/>
            <person name="Jeske O."/>
            <person name="Meyerdierks A."/>
            <person name="Storesund J.E."/>
            <person name="Kallscheuer N."/>
            <person name="Luecker S."/>
            <person name="Lage O.M."/>
            <person name="Pohl T."/>
            <person name="Merkel B.J."/>
            <person name="Hornburger P."/>
            <person name="Mueller R.-W."/>
            <person name="Bruemmer F."/>
            <person name="Labrenz M."/>
            <person name="Spormann A.M."/>
            <person name="Op den Camp H."/>
            <person name="Overmann J."/>
            <person name="Amann R."/>
            <person name="Jetten M.S.M."/>
            <person name="Mascher T."/>
            <person name="Medema M.H."/>
            <person name="Devos D.P."/>
            <person name="Kaster A.-K."/>
            <person name="Ovreas L."/>
            <person name="Rohde M."/>
            <person name="Galperin M.Y."/>
            <person name="Jogler C."/>
        </authorList>
    </citation>
    <scope>NUCLEOTIDE SEQUENCE [LARGE SCALE GENOMIC DNA]</scope>
    <source>
        <strain evidence="13 14">Pan216</strain>
    </source>
</reference>
<dbReference type="AlphaFoldDB" id="A0A518B9F5"/>
<comment type="catalytic activity">
    <reaction evidence="9 10">
        <text>L-threonyl-[protein] + FAD = FMN-L-threonyl-[protein] + AMP + H(+)</text>
        <dbReference type="Rhea" id="RHEA:36847"/>
        <dbReference type="Rhea" id="RHEA-COMP:11060"/>
        <dbReference type="Rhea" id="RHEA-COMP:11061"/>
        <dbReference type="ChEBI" id="CHEBI:15378"/>
        <dbReference type="ChEBI" id="CHEBI:30013"/>
        <dbReference type="ChEBI" id="CHEBI:57692"/>
        <dbReference type="ChEBI" id="CHEBI:74257"/>
        <dbReference type="ChEBI" id="CHEBI:456215"/>
        <dbReference type="EC" id="2.7.1.180"/>
    </reaction>
</comment>
<proteinExistence type="inferred from homology"/>
<dbReference type="GO" id="GO:0016740">
    <property type="term" value="F:transferase activity"/>
    <property type="evidence" value="ECO:0007669"/>
    <property type="project" value="UniProtKB-UniRule"/>
</dbReference>
<evidence type="ECO:0000313" key="13">
    <source>
        <dbReference type="EMBL" id="QDU63599.1"/>
    </source>
</evidence>
<dbReference type="PIRSF" id="PIRSF006268">
    <property type="entry name" value="ApbE"/>
    <property type="match status" value="1"/>
</dbReference>